<dbReference type="Proteomes" id="UP000325440">
    <property type="component" value="Unassembled WGS sequence"/>
</dbReference>
<proteinExistence type="predicted"/>
<feature type="region of interest" description="Disordered" evidence="1">
    <location>
        <begin position="1"/>
        <end position="57"/>
    </location>
</feature>
<evidence type="ECO:0000313" key="2">
    <source>
        <dbReference type="EMBL" id="VVC35890.1"/>
    </source>
</evidence>
<feature type="compositionally biased region" description="Polar residues" evidence="1">
    <location>
        <begin position="91"/>
        <end position="101"/>
    </location>
</feature>
<dbReference type="EMBL" id="CABPRJ010001429">
    <property type="protein sequence ID" value="VVC35890.1"/>
    <property type="molecule type" value="Genomic_DNA"/>
</dbReference>
<evidence type="ECO:0000256" key="1">
    <source>
        <dbReference type="SAM" id="MobiDB-lite"/>
    </source>
</evidence>
<protein>
    <submittedName>
        <fullName evidence="2">Uncharacterized protein</fullName>
    </submittedName>
</protein>
<reference evidence="2 3" key="1">
    <citation type="submission" date="2019-08" db="EMBL/GenBank/DDBJ databases">
        <authorList>
            <person name="Alioto T."/>
            <person name="Alioto T."/>
            <person name="Gomez Garrido J."/>
        </authorList>
    </citation>
    <scope>NUCLEOTIDE SEQUENCE [LARGE SCALE GENOMIC DNA]</scope>
</reference>
<sequence>MFSFSTKKTHARRRPDGRKRVRMSAVADDRRTGYGGKHDGGGDGSDGGNHEDGDRVGSRDVCHAWALPRHCRSHYTDSAQSAAVDDRDYTVVNSPQSSPKQTAVEDPRLNGETVTGHPYTGRPTAPSICVRLYTISEVWGLKEVY</sequence>
<gene>
    <name evidence="2" type="ORF">CINCED_3A015468</name>
</gene>
<feature type="compositionally biased region" description="Basic and acidic residues" evidence="1">
    <location>
        <begin position="48"/>
        <end position="57"/>
    </location>
</feature>
<feature type="compositionally biased region" description="Basic and acidic residues" evidence="1">
    <location>
        <begin position="27"/>
        <end position="41"/>
    </location>
</feature>
<name>A0A5E4N0Z1_9HEMI</name>
<evidence type="ECO:0000313" key="3">
    <source>
        <dbReference type="Proteomes" id="UP000325440"/>
    </source>
</evidence>
<accession>A0A5E4N0Z1</accession>
<feature type="compositionally biased region" description="Basic residues" evidence="1">
    <location>
        <begin position="7"/>
        <end position="22"/>
    </location>
</feature>
<organism evidence="2 3">
    <name type="scientific">Cinara cedri</name>
    <dbReference type="NCBI Taxonomy" id="506608"/>
    <lineage>
        <taxon>Eukaryota</taxon>
        <taxon>Metazoa</taxon>
        <taxon>Ecdysozoa</taxon>
        <taxon>Arthropoda</taxon>
        <taxon>Hexapoda</taxon>
        <taxon>Insecta</taxon>
        <taxon>Pterygota</taxon>
        <taxon>Neoptera</taxon>
        <taxon>Paraneoptera</taxon>
        <taxon>Hemiptera</taxon>
        <taxon>Sternorrhyncha</taxon>
        <taxon>Aphidomorpha</taxon>
        <taxon>Aphidoidea</taxon>
        <taxon>Aphididae</taxon>
        <taxon>Lachninae</taxon>
        <taxon>Cinara</taxon>
    </lineage>
</organism>
<dbReference type="AlphaFoldDB" id="A0A5E4N0Z1"/>
<feature type="region of interest" description="Disordered" evidence="1">
    <location>
        <begin position="75"/>
        <end position="121"/>
    </location>
</feature>
<keyword evidence="3" id="KW-1185">Reference proteome</keyword>